<dbReference type="Pfam" id="PF07648">
    <property type="entry name" value="Kazal_2"/>
    <property type="match status" value="1"/>
</dbReference>
<dbReference type="GO" id="GO:0015347">
    <property type="term" value="F:sodium-independent organic anion transmembrane transporter activity"/>
    <property type="evidence" value="ECO:0007669"/>
    <property type="project" value="TreeGrafter"/>
</dbReference>
<keyword evidence="3" id="KW-0812">Transmembrane</keyword>
<dbReference type="PANTHER" id="PTHR11388:SF89">
    <property type="entry name" value="SOLUTE CARRIER ORGANIC ANION TRANSPORTER FAMILY MEMBER 1B3"/>
    <property type="match status" value="1"/>
</dbReference>
<dbReference type="PANTHER" id="PTHR11388">
    <property type="entry name" value="ORGANIC ANION TRANSPORTER"/>
    <property type="match status" value="1"/>
</dbReference>
<dbReference type="GeneTree" id="ENSGT01150000286985"/>
<dbReference type="Pfam" id="PF03137">
    <property type="entry name" value="OATP"/>
    <property type="match status" value="1"/>
</dbReference>
<dbReference type="Ensembl" id="ENSSTUT00000008185.1">
    <property type="protein sequence ID" value="ENSSTUP00000007711.1"/>
    <property type="gene ID" value="ENSSTUG00000003765.1"/>
</dbReference>
<feature type="region of interest" description="Disordered" evidence="6">
    <location>
        <begin position="589"/>
        <end position="609"/>
    </location>
</feature>
<sequence>MKRYKLGVVSGAQLSFVTSFMAYLLLLLQSGTKCDNVKVAGLTVSYNGPPGPLVYDGSLLSECNRDCSCLAGEWDPVCSDNGITYTSPCLAGCSSFTGYGKNTIITAAEVAAQREEILQTASVPAQREGILQTASVPAQREGILSAASINAQREEILRSSGLLPAQREGILQTASVPAQREGILQTASVPAQREGILSEASINAQREEILRSSGLIPAQRDGILQTASVPAQREEILQTASVPAQREGILSVASINAQREEILRSSGLIPAQREGILQTASVPAQREGIVPMASVPAHSEGIVPKASVPAEREEVLRASGLIPAHKEGILRASGLIPVQREGILPAASITARKKKILRASHVTHAQRELILLMASVTAQRKGIFPKASVPAHREWIVPKASVPAEREEIFLTTSVPVKNGNNHPQPPPIIPMVAPLWKWDGGACTPPVDFYSKRRDVRLRYVEHPAMMSITKPEHSDANPQCQTGSRPVAEPETPAVHNNSGGWLSWVFGSGRVNKKEVHLPEDKDRSIVWDPTLHRWVNKTEPKAENKCVPPPPPMGTYGYQGNTGSVPKGVNPYSMKAAGLWGSRYPTMHDNDGTNSKPPSHGPGLLPRQLSGLLPPSHFDLMAPMVVPPDTLPY</sequence>
<evidence type="ECO:0000313" key="8">
    <source>
        <dbReference type="Ensembl" id="ENSSTUP00000007711.1"/>
    </source>
</evidence>
<evidence type="ECO:0000256" key="2">
    <source>
        <dbReference type="ARBA" id="ARBA00022475"/>
    </source>
</evidence>
<dbReference type="InterPro" id="IPR036058">
    <property type="entry name" value="Kazal_dom_sf"/>
</dbReference>
<evidence type="ECO:0000256" key="1">
    <source>
        <dbReference type="ARBA" id="ARBA00004651"/>
    </source>
</evidence>
<proteinExistence type="predicted"/>
<dbReference type="GO" id="GO:0016323">
    <property type="term" value="C:basolateral plasma membrane"/>
    <property type="evidence" value="ECO:0007669"/>
    <property type="project" value="TreeGrafter"/>
</dbReference>
<accession>A0A673WHU0</accession>
<evidence type="ECO:0000259" key="7">
    <source>
        <dbReference type="PROSITE" id="PS51465"/>
    </source>
</evidence>
<evidence type="ECO:0000256" key="6">
    <source>
        <dbReference type="SAM" id="MobiDB-lite"/>
    </source>
</evidence>
<keyword evidence="9" id="KW-1185">Reference proteome</keyword>
<reference evidence="8" key="1">
    <citation type="submission" date="2025-08" db="UniProtKB">
        <authorList>
            <consortium name="Ensembl"/>
        </authorList>
    </citation>
    <scope>IDENTIFICATION</scope>
</reference>
<name>A0A673WHU0_SALTR</name>
<evidence type="ECO:0000256" key="5">
    <source>
        <dbReference type="ARBA" id="ARBA00023136"/>
    </source>
</evidence>
<reference evidence="8" key="2">
    <citation type="submission" date="2025-09" db="UniProtKB">
        <authorList>
            <consortium name="Ensembl"/>
        </authorList>
    </citation>
    <scope>IDENTIFICATION</scope>
</reference>
<dbReference type="SUPFAM" id="SSF100895">
    <property type="entry name" value="Kazal-type serine protease inhibitors"/>
    <property type="match status" value="1"/>
</dbReference>
<evidence type="ECO:0000256" key="4">
    <source>
        <dbReference type="ARBA" id="ARBA00022989"/>
    </source>
</evidence>
<keyword evidence="5" id="KW-0472">Membrane</keyword>
<dbReference type="GO" id="GO:0015125">
    <property type="term" value="F:bile acid transmembrane transporter activity"/>
    <property type="evidence" value="ECO:0007669"/>
    <property type="project" value="TreeGrafter"/>
</dbReference>
<keyword evidence="2" id="KW-1003">Cell membrane</keyword>
<dbReference type="AlphaFoldDB" id="A0A673WHU0"/>
<dbReference type="Proteomes" id="UP000472277">
    <property type="component" value="Chromosome 15"/>
</dbReference>
<dbReference type="InterPro" id="IPR002350">
    <property type="entry name" value="Kazal_dom"/>
</dbReference>
<dbReference type="Gene3D" id="3.30.60.30">
    <property type="match status" value="1"/>
</dbReference>
<evidence type="ECO:0000313" key="9">
    <source>
        <dbReference type="Proteomes" id="UP000472277"/>
    </source>
</evidence>
<feature type="domain" description="Kazal-like" evidence="7">
    <location>
        <begin position="57"/>
        <end position="104"/>
    </location>
</feature>
<dbReference type="InterPro" id="IPR004156">
    <property type="entry name" value="OATP"/>
</dbReference>
<keyword evidence="4" id="KW-1133">Transmembrane helix</keyword>
<dbReference type="InParanoid" id="A0A673WHU0"/>
<evidence type="ECO:0000256" key="3">
    <source>
        <dbReference type="ARBA" id="ARBA00022692"/>
    </source>
</evidence>
<dbReference type="PROSITE" id="PS51465">
    <property type="entry name" value="KAZAL_2"/>
    <property type="match status" value="1"/>
</dbReference>
<comment type="subcellular location">
    <subcellularLocation>
        <location evidence="1">Cell membrane</location>
        <topology evidence="1">Multi-pass membrane protein</topology>
    </subcellularLocation>
</comment>
<organism evidence="8 9">
    <name type="scientific">Salmo trutta</name>
    <name type="common">Brown trout</name>
    <dbReference type="NCBI Taxonomy" id="8032"/>
    <lineage>
        <taxon>Eukaryota</taxon>
        <taxon>Metazoa</taxon>
        <taxon>Chordata</taxon>
        <taxon>Craniata</taxon>
        <taxon>Vertebrata</taxon>
        <taxon>Euteleostomi</taxon>
        <taxon>Actinopterygii</taxon>
        <taxon>Neopterygii</taxon>
        <taxon>Teleostei</taxon>
        <taxon>Protacanthopterygii</taxon>
        <taxon>Salmoniformes</taxon>
        <taxon>Salmonidae</taxon>
        <taxon>Salmoninae</taxon>
        <taxon>Salmo</taxon>
    </lineage>
</organism>
<feature type="region of interest" description="Disordered" evidence="6">
    <location>
        <begin position="472"/>
        <end position="495"/>
    </location>
</feature>
<protein>
    <recommendedName>
        <fullName evidence="7">Kazal-like domain-containing protein</fullName>
    </recommendedName>
</protein>
<dbReference type="GO" id="GO:0043252">
    <property type="term" value="P:sodium-independent organic anion transport"/>
    <property type="evidence" value="ECO:0007669"/>
    <property type="project" value="TreeGrafter"/>
</dbReference>